<dbReference type="AlphaFoldDB" id="A0A4Q7NSW7"/>
<keyword evidence="9" id="KW-1185">Reference proteome</keyword>
<reference evidence="8 9" key="1">
    <citation type="submission" date="2019-02" db="EMBL/GenBank/DDBJ databases">
        <title>Genomic Encyclopedia of Type Strains, Phase IV (KMG-IV): sequencing the most valuable type-strain genomes for metagenomic binning, comparative biology and taxonomic classification.</title>
        <authorList>
            <person name="Goeker M."/>
        </authorList>
    </citation>
    <scope>NUCLEOTIDE SEQUENCE [LARGE SCALE GENOMIC DNA]</scope>
    <source>
        <strain evidence="8 9">DSM 45622</strain>
    </source>
</reference>
<dbReference type="EMBL" id="SGXD01000002">
    <property type="protein sequence ID" value="RZS89878.1"/>
    <property type="molecule type" value="Genomic_DNA"/>
</dbReference>
<evidence type="ECO:0000313" key="8">
    <source>
        <dbReference type="EMBL" id="RZS89878.1"/>
    </source>
</evidence>
<dbReference type="Gene3D" id="1.10.150.130">
    <property type="match status" value="1"/>
</dbReference>
<keyword evidence="2 4" id="KW-0238">DNA-binding</keyword>
<evidence type="ECO:0000259" key="7">
    <source>
        <dbReference type="PROSITE" id="PS51900"/>
    </source>
</evidence>
<dbReference type="PANTHER" id="PTHR30349:SF64">
    <property type="entry name" value="PROPHAGE INTEGRASE INTD-RELATED"/>
    <property type="match status" value="1"/>
</dbReference>
<evidence type="ECO:0000313" key="9">
    <source>
        <dbReference type="Proteomes" id="UP000293638"/>
    </source>
</evidence>
<dbReference type="CDD" id="cd01189">
    <property type="entry name" value="INT_ICEBs1_C_like"/>
    <property type="match status" value="1"/>
</dbReference>
<evidence type="ECO:0000256" key="5">
    <source>
        <dbReference type="SAM" id="MobiDB-lite"/>
    </source>
</evidence>
<dbReference type="PROSITE" id="PS51898">
    <property type="entry name" value="TYR_RECOMBINASE"/>
    <property type="match status" value="1"/>
</dbReference>
<dbReference type="SUPFAM" id="SSF56349">
    <property type="entry name" value="DNA breaking-rejoining enzymes"/>
    <property type="match status" value="1"/>
</dbReference>
<dbReference type="InterPro" id="IPR050090">
    <property type="entry name" value="Tyrosine_recombinase_XerCD"/>
</dbReference>
<dbReference type="Gene3D" id="1.10.443.10">
    <property type="entry name" value="Intergrase catalytic core"/>
    <property type="match status" value="1"/>
</dbReference>
<evidence type="ECO:0000259" key="6">
    <source>
        <dbReference type="PROSITE" id="PS51898"/>
    </source>
</evidence>
<protein>
    <submittedName>
        <fullName evidence="8">Site-specific recombinase XerD</fullName>
    </submittedName>
</protein>
<accession>A0A4Q7NSW7</accession>
<sequence>MASATKRGSGYLGRYRGPDGKERSKTFDRKGDALRWAQEQERKVRNQDWADPALAKVTVGELCEHWLATLSVKPKTRLSYENLLTTAVLPTWGTVRVDRVTHSAVRAWVAGMTGARGLLLSASRRRQAYNLLASVLDAAVLDGRLTKNPARPADVRGRRANFLPKVEAPARKRYLTHEQVAALADAAGEYRPLMLVLAYCGLRWGEASALRVRHVDLLRKRLLVEEAVADIRGKLIYDTTKTRTSRRTVAVPPFLLADFERLMQDKGPNDLLFTSPQGSALRLPNWRKRVFDKAVIAAGLEGLTPHGLRHTAASLAVQSGANVKVVQAMLGHKDAAMTLNVYADLFDQDLDDVAARLDAAYRDRQQTRNVVRLTGTAGGA</sequence>
<feature type="domain" description="Tyr recombinase" evidence="6">
    <location>
        <begin position="170"/>
        <end position="355"/>
    </location>
</feature>
<evidence type="ECO:0000256" key="3">
    <source>
        <dbReference type="ARBA" id="ARBA00023172"/>
    </source>
</evidence>
<dbReference type="Proteomes" id="UP000293638">
    <property type="component" value="Unassembled WGS sequence"/>
</dbReference>
<dbReference type="InterPro" id="IPR044068">
    <property type="entry name" value="CB"/>
</dbReference>
<dbReference type="RefSeq" id="WP_130492420.1">
    <property type="nucleotide sequence ID" value="NZ_SGXD01000002.1"/>
</dbReference>
<dbReference type="GO" id="GO:0006310">
    <property type="term" value="P:DNA recombination"/>
    <property type="evidence" value="ECO:0007669"/>
    <property type="project" value="UniProtKB-KW"/>
</dbReference>
<feature type="domain" description="Core-binding (CB)" evidence="7">
    <location>
        <begin position="57"/>
        <end position="140"/>
    </location>
</feature>
<comment type="similarity">
    <text evidence="1">Belongs to the 'phage' integrase family.</text>
</comment>
<dbReference type="InterPro" id="IPR010998">
    <property type="entry name" value="Integrase_recombinase_N"/>
</dbReference>
<gene>
    <name evidence="8" type="ORF">EV189_1655</name>
</gene>
<proteinExistence type="inferred from homology"/>
<evidence type="ECO:0000256" key="1">
    <source>
        <dbReference type="ARBA" id="ARBA00008857"/>
    </source>
</evidence>
<evidence type="ECO:0000256" key="4">
    <source>
        <dbReference type="PROSITE-ProRule" id="PRU01248"/>
    </source>
</evidence>
<dbReference type="PANTHER" id="PTHR30349">
    <property type="entry name" value="PHAGE INTEGRASE-RELATED"/>
    <property type="match status" value="1"/>
</dbReference>
<dbReference type="GO" id="GO:0003677">
    <property type="term" value="F:DNA binding"/>
    <property type="evidence" value="ECO:0007669"/>
    <property type="project" value="UniProtKB-UniRule"/>
</dbReference>
<feature type="compositionally biased region" description="Basic and acidic residues" evidence="5">
    <location>
        <begin position="16"/>
        <end position="32"/>
    </location>
</feature>
<organism evidence="8 9">
    <name type="scientific">Motilibacter rhizosphaerae</name>
    <dbReference type="NCBI Taxonomy" id="598652"/>
    <lineage>
        <taxon>Bacteria</taxon>
        <taxon>Bacillati</taxon>
        <taxon>Actinomycetota</taxon>
        <taxon>Actinomycetes</taxon>
        <taxon>Motilibacterales</taxon>
        <taxon>Motilibacteraceae</taxon>
        <taxon>Motilibacter</taxon>
    </lineage>
</organism>
<dbReference type="PROSITE" id="PS51900">
    <property type="entry name" value="CB"/>
    <property type="match status" value="1"/>
</dbReference>
<comment type="caution">
    <text evidence="8">The sequence shown here is derived from an EMBL/GenBank/DDBJ whole genome shotgun (WGS) entry which is preliminary data.</text>
</comment>
<keyword evidence="3" id="KW-0233">DNA recombination</keyword>
<dbReference type="InterPro" id="IPR002104">
    <property type="entry name" value="Integrase_catalytic"/>
</dbReference>
<dbReference type="Pfam" id="PF00589">
    <property type="entry name" value="Phage_integrase"/>
    <property type="match status" value="1"/>
</dbReference>
<dbReference type="InterPro" id="IPR013762">
    <property type="entry name" value="Integrase-like_cat_sf"/>
</dbReference>
<dbReference type="GO" id="GO:0015074">
    <property type="term" value="P:DNA integration"/>
    <property type="evidence" value="ECO:0007669"/>
    <property type="project" value="InterPro"/>
</dbReference>
<feature type="region of interest" description="Disordered" evidence="5">
    <location>
        <begin position="1"/>
        <end position="32"/>
    </location>
</feature>
<dbReference type="InterPro" id="IPR011010">
    <property type="entry name" value="DNA_brk_join_enz"/>
</dbReference>
<name>A0A4Q7NSW7_9ACTN</name>
<dbReference type="OrthoDB" id="1822491at2"/>
<evidence type="ECO:0000256" key="2">
    <source>
        <dbReference type="ARBA" id="ARBA00023125"/>
    </source>
</evidence>